<dbReference type="Proteomes" id="UP001152604">
    <property type="component" value="Unassembled WGS sequence"/>
</dbReference>
<reference evidence="1" key="1">
    <citation type="submission" date="2022-03" db="EMBL/GenBank/DDBJ databases">
        <authorList>
            <person name="Brunel B."/>
        </authorList>
    </citation>
    <scope>NUCLEOTIDE SEQUENCE</scope>
    <source>
        <strain evidence="1">STM4922sample</strain>
    </source>
</reference>
<comment type="caution">
    <text evidence="1">The sequence shown here is derived from an EMBL/GenBank/DDBJ whole genome shotgun (WGS) entry which is preliminary data.</text>
</comment>
<keyword evidence="2" id="KW-1185">Reference proteome</keyword>
<gene>
    <name evidence="1" type="ORF">MES4922_10225</name>
</gene>
<organism evidence="1 2">
    <name type="scientific">Mesorhizobium ventifaucium</name>
    <dbReference type="NCBI Taxonomy" id="666020"/>
    <lineage>
        <taxon>Bacteria</taxon>
        <taxon>Pseudomonadati</taxon>
        <taxon>Pseudomonadota</taxon>
        <taxon>Alphaproteobacteria</taxon>
        <taxon>Hyphomicrobiales</taxon>
        <taxon>Phyllobacteriaceae</taxon>
        <taxon>Mesorhizobium</taxon>
    </lineage>
</organism>
<accession>A0ABM9DCQ9</accession>
<evidence type="ECO:0000313" key="1">
    <source>
        <dbReference type="EMBL" id="CAH2394312.1"/>
    </source>
</evidence>
<protein>
    <submittedName>
        <fullName evidence="1">Uncharacterized protein</fullName>
    </submittedName>
</protein>
<sequence length="60" mass="6469">MPGHSYRDHMTRAAIISARAFSKHPDPEWVSIELGSGGTITNSHLLLPSVSIGDLLVSEI</sequence>
<evidence type="ECO:0000313" key="2">
    <source>
        <dbReference type="Proteomes" id="UP001152604"/>
    </source>
</evidence>
<dbReference type="EMBL" id="CAKXZS010000001">
    <property type="protein sequence ID" value="CAH2394312.1"/>
    <property type="molecule type" value="Genomic_DNA"/>
</dbReference>
<proteinExistence type="predicted"/>
<name>A0ABM9DCQ9_9HYPH</name>